<dbReference type="Proteomes" id="UP000503447">
    <property type="component" value="Chromosome"/>
</dbReference>
<evidence type="ECO:0000256" key="1">
    <source>
        <dbReference type="SAM" id="MobiDB-lite"/>
    </source>
</evidence>
<evidence type="ECO:0000313" key="2">
    <source>
        <dbReference type="EMBL" id="QJX00629.1"/>
    </source>
</evidence>
<evidence type="ECO:0000313" key="3">
    <source>
        <dbReference type="Proteomes" id="UP000503447"/>
    </source>
</evidence>
<dbReference type="AlphaFoldDB" id="A0A6M5Z2Z8"/>
<protein>
    <submittedName>
        <fullName evidence="2">Uncharacterized protein</fullName>
    </submittedName>
</protein>
<sequence length="50" mass="4774">MIQVGAGPELVGREWVSATAAPAAPDVLGGANGAGNEPLTPLPSASCAVC</sequence>
<reference evidence="3" key="1">
    <citation type="submission" date="2020-05" db="EMBL/GenBank/DDBJ databases">
        <title>Frigoriglobus tundricola gen. nov., sp. nov., a psychrotolerant cellulolytic planctomycete of the family Gemmataceae with two divergent copies of 16S rRNA gene.</title>
        <authorList>
            <person name="Kulichevskaya I.S."/>
            <person name="Ivanova A.A."/>
            <person name="Naumoff D.G."/>
            <person name="Beletsky A.V."/>
            <person name="Rijpstra W.I.C."/>
            <person name="Sinninghe Damste J.S."/>
            <person name="Mardanov A.V."/>
            <person name="Ravin N.V."/>
            <person name="Dedysh S.N."/>
        </authorList>
    </citation>
    <scope>NUCLEOTIDE SEQUENCE [LARGE SCALE GENOMIC DNA]</scope>
    <source>
        <strain evidence="3">PL17</strain>
    </source>
</reference>
<organism evidence="2 3">
    <name type="scientific">Frigoriglobus tundricola</name>
    <dbReference type="NCBI Taxonomy" id="2774151"/>
    <lineage>
        <taxon>Bacteria</taxon>
        <taxon>Pseudomonadati</taxon>
        <taxon>Planctomycetota</taxon>
        <taxon>Planctomycetia</taxon>
        <taxon>Gemmatales</taxon>
        <taxon>Gemmataceae</taxon>
        <taxon>Frigoriglobus</taxon>
    </lineage>
</organism>
<proteinExistence type="predicted"/>
<name>A0A6M5Z2Z8_9BACT</name>
<feature type="region of interest" description="Disordered" evidence="1">
    <location>
        <begin position="26"/>
        <end position="50"/>
    </location>
</feature>
<dbReference type="KEGG" id="ftj:FTUN_8261"/>
<accession>A0A6M5Z2Z8</accession>
<gene>
    <name evidence="2" type="ORF">FTUN_8261</name>
</gene>
<keyword evidence="3" id="KW-1185">Reference proteome</keyword>
<dbReference type="EMBL" id="CP053452">
    <property type="protein sequence ID" value="QJX00629.1"/>
    <property type="molecule type" value="Genomic_DNA"/>
</dbReference>